<evidence type="ECO:0000256" key="2">
    <source>
        <dbReference type="ARBA" id="ARBA00023136"/>
    </source>
</evidence>
<feature type="chain" id="PRO_5045261052" evidence="4">
    <location>
        <begin position="19"/>
        <end position="929"/>
    </location>
</feature>
<dbReference type="EMBL" id="JBHTIZ010000026">
    <property type="protein sequence ID" value="MFD0984861.1"/>
    <property type="molecule type" value="Genomic_DNA"/>
</dbReference>
<dbReference type="PANTHER" id="PTHR40980:SF4">
    <property type="entry name" value="TONB-DEPENDENT RECEPTOR-LIKE BETA-BARREL DOMAIN-CONTAINING PROTEIN"/>
    <property type="match status" value="1"/>
</dbReference>
<keyword evidence="2" id="KW-0472">Membrane</keyword>
<dbReference type="PANTHER" id="PTHR40980">
    <property type="entry name" value="PLUG DOMAIN-CONTAINING PROTEIN"/>
    <property type="match status" value="1"/>
</dbReference>
<dbReference type="InterPro" id="IPR008969">
    <property type="entry name" value="CarboxyPept-like_regulatory"/>
</dbReference>
<evidence type="ECO:0000256" key="1">
    <source>
        <dbReference type="ARBA" id="ARBA00004442"/>
    </source>
</evidence>
<organism evidence="6 7">
    <name type="scientific">Flavobacterium myungsuense</name>
    <dbReference type="NCBI Taxonomy" id="651823"/>
    <lineage>
        <taxon>Bacteria</taxon>
        <taxon>Pseudomonadati</taxon>
        <taxon>Bacteroidota</taxon>
        <taxon>Flavobacteriia</taxon>
        <taxon>Flavobacteriales</taxon>
        <taxon>Flavobacteriaceae</taxon>
        <taxon>Flavobacterium</taxon>
    </lineage>
</organism>
<accession>A0ABW3J548</accession>
<evidence type="ECO:0000256" key="3">
    <source>
        <dbReference type="ARBA" id="ARBA00023237"/>
    </source>
</evidence>
<dbReference type="Gene3D" id="2.170.130.10">
    <property type="entry name" value="TonB-dependent receptor, plug domain"/>
    <property type="match status" value="1"/>
</dbReference>
<dbReference type="RefSeq" id="WP_379757226.1">
    <property type="nucleotide sequence ID" value="NZ_JBHSYB010000027.1"/>
</dbReference>
<dbReference type="Pfam" id="PF13715">
    <property type="entry name" value="CarbopepD_reg_2"/>
    <property type="match status" value="1"/>
</dbReference>
<dbReference type="Pfam" id="PF14905">
    <property type="entry name" value="OMP_b-brl_3"/>
    <property type="match status" value="1"/>
</dbReference>
<dbReference type="Gene3D" id="2.40.170.20">
    <property type="entry name" value="TonB-dependent receptor, beta-barrel domain"/>
    <property type="match status" value="1"/>
</dbReference>
<dbReference type="InterPro" id="IPR036942">
    <property type="entry name" value="Beta-barrel_TonB_sf"/>
</dbReference>
<keyword evidence="4" id="KW-0732">Signal</keyword>
<reference evidence="7" key="1">
    <citation type="journal article" date="2019" name="Int. J. Syst. Evol. Microbiol.">
        <title>The Global Catalogue of Microorganisms (GCM) 10K type strain sequencing project: providing services to taxonomists for standard genome sequencing and annotation.</title>
        <authorList>
            <consortium name="The Broad Institute Genomics Platform"/>
            <consortium name="The Broad Institute Genome Sequencing Center for Infectious Disease"/>
            <person name="Wu L."/>
            <person name="Ma J."/>
        </authorList>
    </citation>
    <scope>NUCLEOTIDE SEQUENCE [LARGE SCALE GENOMIC DNA]</scope>
    <source>
        <strain evidence="7">CECT 7649</strain>
    </source>
</reference>
<sequence>MKFNFLFTILIICSLANAQTKGTIYGTITDKEANNAPLPFANVVIKNTSTGVTSDEKGKYTISVNPGSITLVFSFLGYDNIEVPVTVAAGEKVNINKAMGSGGYKLQDVVIKSNGGSREKETALLLDQKKAVEIKQSIGAQEMARKGVSNVESGLTKITGISKVESRGLFVRGLEERYNNLLINDLQAPSSSPFKKIVPLDLFPTDIVGVLNVYKTFNPNIPGDFAGATINIETSQPRASVTKISTGFGYTTNNNGVDFLLSKDANSTQGFFGLLGKDRALPSAFGNFPASKILTAGQHNETSGQNSWDVINTSSPINNSVGFLHTEKFNLKDEKNITYIFSINGDNKYQIQKGVDRTFLLNQGDYDNNLFTSKYSYNTTFSGLAGVKYKSKRFGLALNSFFLRSTSSVIQDQLGDINNSSALENLFIRENKFEESKYWNNQILANYNLTEDGNNAIKGGFSFAKTTFGQPDRKFLRGEKINDTQTNFTIGGNNLIRQFLDISGDRFFSGMLEYNLKFNVKENGKSNKLSVGYNMLSNEEVSSYRFVFGRPFIPLGLFTIDINSPSSLINTNVNSGLINFTEESTADYKTKLYNNNNAAYANVFFTIGSKLEINGGLRTEQTLREIKYRFTTDAATAKFRKIEKNKTELLPSLNAKYALNEKSNIRFAASRTLTRPISIEIMPIQYINPDGTVEIGNPNLDNSNNTNFDLKFELFPKTNEMVVFGIFGKQITNPIERIFIPTASSGGQITTYQNSKEALLYGAELEFLLDLKRISPYLKNISWGFNTSVMNTKVDVDLLKNPLENNSSRALQGASNWLINSDLKYDFEFNQDMKNSISLVYGVAGERIFSVGTAGLDHIYEKPFNKLDFIWISNLSKNINLKFAVDNILNPSFKRVLGNNSKQVINETDLTVRDFKRGTGFSLGVNYTF</sequence>
<gene>
    <name evidence="6" type="ORF">ACFQ0S_10295</name>
</gene>
<dbReference type="Gene3D" id="2.60.40.1120">
    <property type="entry name" value="Carboxypeptidase-like, regulatory domain"/>
    <property type="match status" value="1"/>
</dbReference>
<comment type="caution">
    <text evidence="6">The sequence shown here is derived from an EMBL/GenBank/DDBJ whole genome shotgun (WGS) entry which is preliminary data.</text>
</comment>
<keyword evidence="7" id="KW-1185">Reference proteome</keyword>
<evidence type="ECO:0000313" key="6">
    <source>
        <dbReference type="EMBL" id="MFD0984861.1"/>
    </source>
</evidence>
<dbReference type="SUPFAM" id="SSF49464">
    <property type="entry name" value="Carboxypeptidase regulatory domain-like"/>
    <property type="match status" value="1"/>
</dbReference>
<dbReference type="InterPro" id="IPR041700">
    <property type="entry name" value="OMP_b-brl_3"/>
</dbReference>
<dbReference type="Proteomes" id="UP001597051">
    <property type="component" value="Unassembled WGS sequence"/>
</dbReference>
<evidence type="ECO:0000313" key="7">
    <source>
        <dbReference type="Proteomes" id="UP001597051"/>
    </source>
</evidence>
<evidence type="ECO:0000256" key="4">
    <source>
        <dbReference type="SAM" id="SignalP"/>
    </source>
</evidence>
<protein>
    <submittedName>
        <fullName evidence="6">Carboxypeptidase-like regulatory domain-containing protein</fullName>
    </submittedName>
</protein>
<dbReference type="InterPro" id="IPR037066">
    <property type="entry name" value="Plug_dom_sf"/>
</dbReference>
<comment type="subcellular location">
    <subcellularLocation>
        <location evidence="1">Cell outer membrane</location>
    </subcellularLocation>
</comment>
<name>A0ABW3J548_9FLAO</name>
<feature type="domain" description="Outer membrane protein beta-barrel" evidence="5">
    <location>
        <begin position="556"/>
        <end position="909"/>
    </location>
</feature>
<feature type="signal peptide" evidence="4">
    <location>
        <begin position="1"/>
        <end position="18"/>
    </location>
</feature>
<proteinExistence type="predicted"/>
<evidence type="ECO:0000259" key="5">
    <source>
        <dbReference type="Pfam" id="PF14905"/>
    </source>
</evidence>
<keyword evidence="3" id="KW-0998">Cell outer membrane</keyword>
<dbReference type="SUPFAM" id="SSF56935">
    <property type="entry name" value="Porins"/>
    <property type="match status" value="1"/>
</dbReference>